<name>A0A9D4JD24_DREPO</name>
<evidence type="ECO:0000313" key="2">
    <source>
        <dbReference type="Proteomes" id="UP000828390"/>
    </source>
</evidence>
<gene>
    <name evidence="1" type="ORF">DPMN_135580</name>
</gene>
<protein>
    <submittedName>
        <fullName evidence="1">Uncharacterized protein</fullName>
    </submittedName>
</protein>
<comment type="caution">
    <text evidence="1">The sequence shown here is derived from an EMBL/GenBank/DDBJ whole genome shotgun (WGS) entry which is preliminary data.</text>
</comment>
<reference evidence="1" key="1">
    <citation type="journal article" date="2019" name="bioRxiv">
        <title>The Genome of the Zebra Mussel, Dreissena polymorpha: A Resource for Invasive Species Research.</title>
        <authorList>
            <person name="McCartney M.A."/>
            <person name="Auch B."/>
            <person name="Kono T."/>
            <person name="Mallez S."/>
            <person name="Zhang Y."/>
            <person name="Obille A."/>
            <person name="Becker A."/>
            <person name="Abrahante J.E."/>
            <person name="Garbe J."/>
            <person name="Badalamenti J.P."/>
            <person name="Herman A."/>
            <person name="Mangelson H."/>
            <person name="Liachko I."/>
            <person name="Sullivan S."/>
            <person name="Sone E.D."/>
            <person name="Koren S."/>
            <person name="Silverstein K.A.T."/>
            <person name="Beckman K.B."/>
            <person name="Gohl D.M."/>
        </authorList>
    </citation>
    <scope>NUCLEOTIDE SEQUENCE</scope>
    <source>
        <strain evidence="1">Duluth1</strain>
        <tissue evidence="1">Whole animal</tissue>
    </source>
</reference>
<dbReference type="Proteomes" id="UP000828390">
    <property type="component" value="Unassembled WGS sequence"/>
</dbReference>
<sequence>MPKEQESSPPLLPVYTTLSYIIAPRVTNGFIWRLYTTTSLFRGQLTTELMGCTSARHCRPMC</sequence>
<organism evidence="1 2">
    <name type="scientific">Dreissena polymorpha</name>
    <name type="common">Zebra mussel</name>
    <name type="synonym">Mytilus polymorpha</name>
    <dbReference type="NCBI Taxonomy" id="45954"/>
    <lineage>
        <taxon>Eukaryota</taxon>
        <taxon>Metazoa</taxon>
        <taxon>Spiralia</taxon>
        <taxon>Lophotrochozoa</taxon>
        <taxon>Mollusca</taxon>
        <taxon>Bivalvia</taxon>
        <taxon>Autobranchia</taxon>
        <taxon>Heteroconchia</taxon>
        <taxon>Euheterodonta</taxon>
        <taxon>Imparidentia</taxon>
        <taxon>Neoheterodontei</taxon>
        <taxon>Myida</taxon>
        <taxon>Dreissenoidea</taxon>
        <taxon>Dreissenidae</taxon>
        <taxon>Dreissena</taxon>
    </lineage>
</organism>
<keyword evidence="2" id="KW-1185">Reference proteome</keyword>
<dbReference type="AlphaFoldDB" id="A0A9D4JD24"/>
<reference evidence="1" key="2">
    <citation type="submission" date="2020-11" db="EMBL/GenBank/DDBJ databases">
        <authorList>
            <person name="McCartney M.A."/>
            <person name="Auch B."/>
            <person name="Kono T."/>
            <person name="Mallez S."/>
            <person name="Becker A."/>
            <person name="Gohl D.M."/>
            <person name="Silverstein K.A.T."/>
            <person name="Koren S."/>
            <person name="Bechman K.B."/>
            <person name="Herman A."/>
            <person name="Abrahante J.E."/>
            <person name="Garbe J."/>
        </authorList>
    </citation>
    <scope>NUCLEOTIDE SEQUENCE</scope>
    <source>
        <strain evidence="1">Duluth1</strain>
        <tissue evidence="1">Whole animal</tissue>
    </source>
</reference>
<evidence type="ECO:0000313" key="1">
    <source>
        <dbReference type="EMBL" id="KAH3807245.1"/>
    </source>
</evidence>
<accession>A0A9D4JD24</accession>
<dbReference type="EMBL" id="JAIWYP010000006">
    <property type="protein sequence ID" value="KAH3807245.1"/>
    <property type="molecule type" value="Genomic_DNA"/>
</dbReference>
<proteinExistence type="predicted"/>